<feature type="binding site" evidence="8">
    <location>
        <position position="178"/>
    </location>
    <ligand>
        <name>Zn(2+)</name>
        <dbReference type="ChEBI" id="CHEBI:29105"/>
        <label>2</label>
    </ligand>
</feature>
<protein>
    <submittedName>
        <fullName evidence="9">Aminopeptidase YsdC</fullName>
        <ecNumber evidence="9">3.4.11.-</ecNumber>
    </submittedName>
</protein>
<evidence type="ECO:0000313" key="10">
    <source>
        <dbReference type="Proteomes" id="UP001273136"/>
    </source>
</evidence>
<proteinExistence type="inferred from homology"/>
<evidence type="ECO:0000256" key="6">
    <source>
        <dbReference type="PIRNR" id="PIRNR001123"/>
    </source>
</evidence>
<feature type="binding site" evidence="8">
    <location>
        <position position="178"/>
    </location>
    <ligand>
        <name>Zn(2+)</name>
        <dbReference type="ChEBI" id="CHEBI:29105"/>
        <label>1</label>
    </ligand>
</feature>
<dbReference type="Pfam" id="PF05343">
    <property type="entry name" value="Peptidase_M42"/>
    <property type="match status" value="1"/>
</dbReference>
<dbReference type="CDD" id="cd05656">
    <property type="entry name" value="M42_Frv"/>
    <property type="match status" value="1"/>
</dbReference>
<gene>
    <name evidence="9" type="primary">ysdC</name>
    <name evidence="9" type="ORF">McpAg1_05320</name>
</gene>
<dbReference type="InterPro" id="IPR023367">
    <property type="entry name" value="Peptidase_M42_dom2"/>
</dbReference>
<dbReference type="EC" id="3.4.11.-" evidence="9"/>
<dbReference type="Proteomes" id="UP001273136">
    <property type="component" value="Unassembled WGS sequence"/>
</dbReference>
<dbReference type="InterPro" id="IPR051464">
    <property type="entry name" value="Peptidase_M42_aminopept"/>
</dbReference>
<evidence type="ECO:0000256" key="5">
    <source>
        <dbReference type="ARBA" id="ARBA00022801"/>
    </source>
</evidence>
<dbReference type="RefSeq" id="WP_338093741.1">
    <property type="nucleotide sequence ID" value="NZ_JAWDKA010000002.1"/>
</dbReference>
<dbReference type="GO" id="GO:0006508">
    <property type="term" value="P:proteolysis"/>
    <property type="evidence" value="ECO:0007669"/>
    <property type="project" value="UniProtKB-KW"/>
</dbReference>
<keyword evidence="5 9" id="KW-0378">Hydrolase</keyword>
<comment type="caution">
    <text evidence="9">The sequence shown here is derived from an EMBL/GenBank/DDBJ whole genome shotgun (WGS) entry which is preliminary data.</text>
</comment>
<dbReference type="GO" id="GO:0046872">
    <property type="term" value="F:metal ion binding"/>
    <property type="evidence" value="ECO:0007669"/>
    <property type="project" value="UniProtKB-UniRule"/>
</dbReference>
<evidence type="ECO:0000256" key="7">
    <source>
        <dbReference type="PIRSR" id="PIRSR001123-1"/>
    </source>
</evidence>
<evidence type="ECO:0000313" key="9">
    <source>
        <dbReference type="EMBL" id="MDV0441346.1"/>
    </source>
</evidence>
<keyword evidence="10" id="KW-1185">Reference proteome</keyword>
<dbReference type="AlphaFoldDB" id="A0AAE4MC04"/>
<evidence type="ECO:0000256" key="1">
    <source>
        <dbReference type="ARBA" id="ARBA00006272"/>
    </source>
</evidence>
<dbReference type="PANTHER" id="PTHR32481:SF0">
    <property type="entry name" value="AMINOPEPTIDASE YPDE-RELATED"/>
    <property type="match status" value="1"/>
</dbReference>
<reference evidence="9" key="1">
    <citation type="submission" date="2023-06" db="EMBL/GenBank/DDBJ databases">
        <title>Genome sequence of Methancorpusculaceae sp. Ag1.</title>
        <authorList>
            <person name="Protasov E."/>
            <person name="Platt K."/>
            <person name="Poehlein A."/>
            <person name="Daniel R."/>
            <person name="Brune A."/>
        </authorList>
    </citation>
    <scope>NUCLEOTIDE SEQUENCE</scope>
    <source>
        <strain evidence="9">Ag1</strain>
    </source>
</reference>
<sequence length="351" mass="37389">MEITEISALLQKLSNAHGISGFESSVAKIIRDEVAAYVDEVTTDKMGNLIAIKKGDDFKIMLAAHMDEIGLMVQFVDDNGFIRFVGIGGWYNPVLVSQRVLLHGEKGVVRGVLGTKPPHVMSEDDRKKPIGFEDMFIDVGATSPEEVEALGISVGTPVTIDREFAQLSGSVVTGKAFDNRAGCAMLIGALREMETKHTIYAVFTVQEEVGLKGAKTSSFSLNPDVAIATDVTIPGDSPGIERRKAPVFMGKGPVVVAVSASGRGHIADPRVVSWLVKTGKKFDIPVQVEVGDGGNTDASAINFERGGIPSVPVSVPARYIHSPVEVVDLRDVQAGISLIAKAVATQPKLRS</sequence>
<organism evidence="9 10">
    <name type="scientific">Methanorbis furvi</name>
    <dbReference type="NCBI Taxonomy" id="3028299"/>
    <lineage>
        <taxon>Archaea</taxon>
        <taxon>Methanobacteriati</taxon>
        <taxon>Methanobacteriota</taxon>
        <taxon>Stenosarchaea group</taxon>
        <taxon>Methanomicrobia</taxon>
        <taxon>Methanomicrobiales</taxon>
        <taxon>Methanocorpusculaceae</taxon>
        <taxon>Methanorbis</taxon>
    </lineage>
</organism>
<feature type="binding site" evidence="8">
    <location>
        <position position="321"/>
    </location>
    <ligand>
        <name>Zn(2+)</name>
        <dbReference type="ChEBI" id="CHEBI:29105"/>
        <label>2</label>
    </ligand>
</feature>
<feature type="binding site" evidence="8">
    <location>
        <position position="230"/>
    </location>
    <ligand>
        <name>Zn(2+)</name>
        <dbReference type="ChEBI" id="CHEBI:29105"/>
        <label>1</label>
    </ligand>
</feature>
<feature type="binding site" evidence="8">
    <location>
        <position position="208"/>
    </location>
    <ligand>
        <name>Zn(2+)</name>
        <dbReference type="ChEBI" id="CHEBI:29105"/>
        <label>2</label>
    </ligand>
</feature>
<name>A0AAE4MC04_9EURY</name>
<dbReference type="SUPFAM" id="SSF53187">
    <property type="entry name" value="Zn-dependent exopeptidases"/>
    <property type="match status" value="1"/>
</dbReference>
<dbReference type="Gene3D" id="2.40.30.40">
    <property type="entry name" value="Peptidase M42, domain 2"/>
    <property type="match status" value="1"/>
</dbReference>
<dbReference type="InterPro" id="IPR008007">
    <property type="entry name" value="Peptidase_M42"/>
</dbReference>
<dbReference type="EMBL" id="JAWDKA010000002">
    <property type="protein sequence ID" value="MDV0441346.1"/>
    <property type="molecule type" value="Genomic_DNA"/>
</dbReference>
<dbReference type="SUPFAM" id="SSF101821">
    <property type="entry name" value="Aminopeptidase/glucanase lid domain"/>
    <property type="match status" value="1"/>
</dbReference>
<comment type="cofactor">
    <cofactor evidence="8">
        <name>a divalent metal cation</name>
        <dbReference type="ChEBI" id="CHEBI:60240"/>
    </cofactor>
    <text evidence="8">Binds 2 divalent metal cations per subunit.</text>
</comment>
<dbReference type="Gene3D" id="3.40.630.10">
    <property type="entry name" value="Zn peptidases"/>
    <property type="match status" value="1"/>
</dbReference>
<dbReference type="PIRSF" id="PIRSF001123">
    <property type="entry name" value="PepA_GA"/>
    <property type="match status" value="1"/>
</dbReference>
<dbReference type="PANTHER" id="PTHR32481">
    <property type="entry name" value="AMINOPEPTIDASE"/>
    <property type="match status" value="1"/>
</dbReference>
<feature type="active site" description="Proton acceptor" evidence="7">
    <location>
        <position position="207"/>
    </location>
</feature>
<keyword evidence="4 8" id="KW-0479">Metal-binding</keyword>
<feature type="binding site" evidence="8">
    <location>
        <position position="65"/>
    </location>
    <ligand>
        <name>Zn(2+)</name>
        <dbReference type="ChEBI" id="CHEBI:29105"/>
        <label>1</label>
    </ligand>
</feature>
<comment type="similarity">
    <text evidence="1 6">Belongs to the peptidase M42 family.</text>
</comment>
<keyword evidence="2 9" id="KW-0031">Aminopeptidase</keyword>
<keyword evidence="3" id="KW-0645">Protease</keyword>
<evidence type="ECO:0000256" key="8">
    <source>
        <dbReference type="PIRSR" id="PIRSR001123-2"/>
    </source>
</evidence>
<evidence type="ECO:0000256" key="3">
    <source>
        <dbReference type="ARBA" id="ARBA00022670"/>
    </source>
</evidence>
<accession>A0AAE4MC04</accession>
<dbReference type="GO" id="GO:0004177">
    <property type="term" value="F:aminopeptidase activity"/>
    <property type="evidence" value="ECO:0007669"/>
    <property type="project" value="UniProtKB-UniRule"/>
</dbReference>
<evidence type="ECO:0000256" key="2">
    <source>
        <dbReference type="ARBA" id="ARBA00022438"/>
    </source>
</evidence>
<evidence type="ECO:0000256" key="4">
    <source>
        <dbReference type="ARBA" id="ARBA00022723"/>
    </source>
</evidence>